<feature type="compositionally biased region" description="Low complexity" evidence="1">
    <location>
        <begin position="1"/>
        <end position="35"/>
    </location>
</feature>
<evidence type="ECO:0000313" key="4">
    <source>
        <dbReference type="Proteomes" id="UP000278886"/>
    </source>
</evidence>
<name>A0A387B296_9MICO</name>
<feature type="region of interest" description="Disordered" evidence="1">
    <location>
        <begin position="69"/>
        <end position="118"/>
    </location>
</feature>
<dbReference type="RefSeq" id="WP_120762003.1">
    <property type="nucleotide sequence ID" value="NZ_CP032630.1"/>
</dbReference>
<sequence>MTDSTAPAAETPTEAPAETPAVDETASAPASAEPAKPARRWKTLTLAITAIVALVLGLGVGGVSGWAIANAQRPGFGNGQFPGGGFPNDGQMPDFGDGQGPGNGDMPQPGDGSGSGNS</sequence>
<feature type="transmembrane region" description="Helical" evidence="2">
    <location>
        <begin position="44"/>
        <end position="68"/>
    </location>
</feature>
<keyword evidence="2" id="KW-1133">Transmembrane helix</keyword>
<keyword evidence="4" id="KW-1185">Reference proteome</keyword>
<evidence type="ECO:0000256" key="2">
    <source>
        <dbReference type="SAM" id="Phobius"/>
    </source>
</evidence>
<dbReference type="KEGG" id="lyd:D7I47_04855"/>
<accession>A0A387B296</accession>
<keyword evidence="2" id="KW-0472">Membrane</keyword>
<dbReference type="EMBL" id="CP032630">
    <property type="protein sequence ID" value="AYF97654.1"/>
    <property type="molecule type" value="Genomic_DNA"/>
</dbReference>
<protein>
    <submittedName>
        <fullName evidence="3">Uncharacterized protein</fullName>
    </submittedName>
</protein>
<feature type="region of interest" description="Disordered" evidence="1">
    <location>
        <begin position="1"/>
        <end position="39"/>
    </location>
</feature>
<feature type="compositionally biased region" description="Gly residues" evidence="1">
    <location>
        <begin position="76"/>
        <end position="87"/>
    </location>
</feature>
<keyword evidence="2" id="KW-0812">Transmembrane</keyword>
<dbReference type="AlphaFoldDB" id="A0A387B296"/>
<evidence type="ECO:0000313" key="3">
    <source>
        <dbReference type="EMBL" id="AYF97654.1"/>
    </source>
</evidence>
<dbReference type="Proteomes" id="UP000278886">
    <property type="component" value="Chromosome"/>
</dbReference>
<reference evidence="4" key="1">
    <citation type="submission" date="2018-09" db="EMBL/GenBank/DDBJ databases">
        <title>Genome sequencing of strain 2DFWR-13.</title>
        <authorList>
            <person name="Heo J."/>
            <person name="Kim S.-J."/>
            <person name="Kwon S.-W."/>
        </authorList>
    </citation>
    <scope>NUCLEOTIDE SEQUENCE [LARGE SCALE GENOMIC DNA]</scope>
    <source>
        <strain evidence="4">2DFWR-13</strain>
    </source>
</reference>
<evidence type="ECO:0000256" key="1">
    <source>
        <dbReference type="SAM" id="MobiDB-lite"/>
    </source>
</evidence>
<organism evidence="3 4">
    <name type="scientific">Protaetiibacter intestinalis</name>
    <dbReference type="NCBI Taxonomy" id="2419774"/>
    <lineage>
        <taxon>Bacteria</taxon>
        <taxon>Bacillati</taxon>
        <taxon>Actinomycetota</taxon>
        <taxon>Actinomycetes</taxon>
        <taxon>Micrococcales</taxon>
        <taxon>Microbacteriaceae</taxon>
        <taxon>Protaetiibacter</taxon>
    </lineage>
</organism>
<gene>
    <name evidence="3" type="ORF">D7I47_04855</name>
</gene>
<proteinExistence type="predicted"/>